<evidence type="ECO:0000256" key="1">
    <source>
        <dbReference type="ARBA" id="ARBA00023224"/>
    </source>
</evidence>
<dbReference type="Gene3D" id="6.10.340.10">
    <property type="match status" value="1"/>
</dbReference>
<keyword evidence="1" id="KW-0807">Transducer</keyword>
<evidence type="ECO:0000256" key="3">
    <source>
        <dbReference type="SAM" id="Phobius"/>
    </source>
</evidence>
<proteinExistence type="inferred from homology"/>
<dbReference type="PANTHER" id="PTHR32089:SF112">
    <property type="entry name" value="LYSOZYME-LIKE PROTEIN-RELATED"/>
    <property type="match status" value="1"/>
</dbReference>
<dbReference type="PANTHER" id="PTHR32089">
    <property type="entry name" value="METHYL-ACCEPTING CHEMOTAXIS PROTEIN MCPB"/>
    <property type="match status" value="1"/>
</dbReference>
<protein>
    <submittedName>
        <fullName evidence="6">Methyl-accepting chemotaxis protein PctC</fullName>
    </submittedName>
</protein>
<evidence type="ECO:0000259" key="4">
    <source>
        <dbReference type="PROSITE" id="PS50111"/>
    </source>
</evidence>
<keyword evidence="3" id="KW-1133">Transmembrane helix</keyword>
<dbReference type="Gene3D" id="1.10.287.950">
    <property type="entry name" value="Methyl-accepting chemotaxis protein"/>
    <property type="match status" value="1"/>
</dbReference>
<organism evidence="6">
    <name type="scientific">mine drainage metagenome</name>
    <dbReference type="NCBI Taxonomy" id="410659"/>
    <lineage>
        <taxon>unclassified sequences</taxon>
        <taxon>metagenomes</taxon>
        <taxon>ecological metagenomes</taxon>
    </lineage>
</organism>
<dbReference type="SMART" id="SM00283">
    <property type="entry name" value="MA"/>
    <property type="match status" value="1"/>
</dbReference>
<dbReference type="InterPro" id="IPR003660">
    <property type="entry name" value="HAMP_dom"/>
</dbReference>
<comment type="caution">
    <text evidence="6">The sequence shown here is derived from an EMBL/GenBank/DDBJ whole genome shotgun (WGS) entry which is preliminary data.</text>
</comment>
<comment type="similarity">
    <text evidence="2">Belongs to the methyl-accepting chemotaxis (MCP) protein family.</text>
</comment>
<evidence type="ECO:0000259" key="5">
    <source>
        <dbReference type="PROSITE" id="PS50885"/>
    </source>
</evidence>
<reference evidence="6" key="1">
    <citation type="submission" date="2016-10" db="EMBL/GenBank/DDBJ databases">
        <title>Sequence of Gallionella enrichment culture.</title>
        <authorList>
            <person name="Poehlein A."/>
            <person name="Muehling M."/>
            <person name="Daniel R."/>
        </authorList>
    </citation>
    <scope>NUCLEOTIDE SEQUENCE</scope>
</reference>
<dbReference type="PROSITE" id="PS50111">
    <property type="entry name" value="CHEMOTAXIS_TRANSDUC_2"/>
    <property type="match status" value="1"/>
</dbReference>
<dbReference type="InterPro" id="IPR032255">
    <property type="entry name" value="HBM"/>
</dbReference>
<feature type="domain" description="Methyl-accepting transducer" evidence="4">
    <location>
        <begin position="437"/>
        <end position="661"/>
    </location>
</feature>
<feature type="domain" description="HAMP" evidence="5">
    <location>
        <begin position="342"/>
        <end position="395"/>
    </location>
</feature>
<dbReference type="AlphaFoldDB" id="A0A1J5QU68"/>
<dbReference type="Pfam" id="PF00672">
    <property type="entry name" value="HAMP"/>
    <property type="match status" value="1"/>
</dbReference>
<evidence type="ECO:0000256" key="2">
    <source>
        <dbReference type="ARBA" id="ARBA00029447"/>
    </source>
</evidence>
<dbReference type="CDD" id="cd06225">
    <property type="entry name" value="HAMP"/>
    <property type="match status" value="1"/>
</dbReference>
<sequence>MTDLSEAVTAERWLTGAGAPLRRLRDTDWGRAWSEGSFPLLSDLRVGIRVNLLLAVALISAAVFATVSYFGEQKISQAISDQTAYHRMGDLTSDVRADMLAMQVEEEAFLRTRGKGLIARHQQTTAAVKQALAALAALPITRPVGHDVEALQKDIDGLDTQFNAIAAQEIQLGLGENDGLRGTLHKSVAAMEDELKVWPNQDGLWNKMLGMRQAEKDFMLYGGDEPLGHFRKFSIEFDLKLDESGVPPNTAALFRTLLAKYSHDMGHFVEVSTAMESQVHDLRAHTDAVRPVIGRLFLYARDGATRASAFQQETRSATLRQNGIAAVLALLTFFFWSLILSRSIVSPLRLIERVMERVVGGETDVKVPCTVRKDEIGDMARAVEVFKDNALAMVALQRDHQQLMESAEAERQAAMDSLADHFEATVKNAVETVGAGSLAIARTASGVASHGRDSSQNRSLSVAEAAVKARSSVQAALVAADELAASIHEVAGLVQESDRIAKSGENKLEQVDRQVATLASAAQEIGAVLELINRIAQQTNLLALNATIEAARAGEAGKGFAVVAGEVKHLANQTAQATEQIAAQISAIQQAAGDTNQTLLTIGETIRHVSDITMTVHNAMGRQAEATDRIVGCVRTVETDSAIVAEGVVAVTRSAAVSCGSAIRVLWGANDLAQPVQLLKGEVDAFLMRVRG</sequence>
<dbReference type="EMBL" id="MLJW01000434">
    <property type="protein sequence ID" value="OIQ87206.1"/>
    <property type="molecule type" value="Genomic_DNA"/>
</dbReference>
<dbReference type="InterPro" id="IPR004089">
    <property type="entry name" value="MCPsignal_dom"/>
</dbReference>
<keyword evidence="3" id="KW-0472">Membrane</keyword>
<gene>
    <name evidence="6" type="primary">pctC_11</name>
    <name evidence="6" type="ORF">GALL_309330</name>
</gene>
<evidence type="ECO:0000313" key="6">
    <source>
        <dbReference type="EMBL" id="OIQ87206.1"/>
    </source>
</evidence>
<dbReference type="SMART" id="SM00304">
    <property type="entry name" value="HAMP"/>
    <property type="match status" value="1"/>
</dbReference>
<dbReference type="GO" id="GO:0007165">
    <property type="term" value="P:signal transduction"/>
    <property type="evidence" value="ECO:0007669"/>
    <property type="project" value="UniProtKB-KW"/>
</dbReference>
<dbReference type="GO" id="GO:0016020">
    <property type="term" value="C:membrane"/>
    <property type="evidence" value="ECO:0007669"/>
    <property type="project" value="InterPro"/>
</dbReference>
<accession>A0A1J5QU68</accession>
<dbReference type="Pfam" id="PF00015">
    <property type="entry name" value="MCPsignal"/>
    <property type="match status" value="1"/>
</dbReference>
<keyword evidence="3" id="KW-0812">Transmembrane</keyword>
<dbReference type="PROSITE" id="PS50885">
    <property type="entry name" value="HAMP"/>
    <property type="match status" value="1"/>
</dbReference>
<dbReference type="SUPFAM" id="SSF58104">
    <property type="entry name" value="Methyl-accepting chemotaxis protein (MCP) signaling domain"/>
    <property type="match status" value="1"/>
</dbReference>
<dbReference type="SMART" id="SM01358">
    <property type="entry name" value="HBM"/>
    <property type="match status" value="1"/>
</dbReference>
<feature type="transmembrane region" description="Helical" evidence="3">
    <location>
        <begin position="324"/>
        <end position="345"/>
    </location>
</feature>
<feature type="transmembrane region" description="Helical" evidence="3">
    <location>
        <begin position="50"/>
        <end position="71"/>
    </location>
</feature>
<name>A0A1J5QU68_9ZZZZ</name>